<keyword evidence="1" id="KW-0732">Signal</keyword>
<dbReference type="Proteomes" id="UP000253664">
    <property type="component" value="Unassembled WGS sequence"/>
</dbReference>
<proteinExistence type="predicted"/>
<feature type="signal peptide" evidence="1">
    <location>
        <begin position="1"/>
        <end position="23"/>
    </location>
</feature>
<dbReference type="EMBL" id="LKCN02000015">
    <property type="protein sequence ID" value="RCI09441.1"/>
    <property type="molecule type" value="Genomic_DNA"/>
</dbReference>
<feature type="chain" id="PRO_5016925807" evidence="1">
    <location>
        <begin position="24"/>
        <end position="347"/>
    </location>
</feature>
<evidence type="ECO:0000313" key="2">
    <source>
        <dbReference type="EMBL" id="RCI09441.1"/>
    </source>
</evidence>
<sequence>MIFSPATMRRQLVMLALAANVNGEMVNDARAIARNKTEALARMTVIDWNSPPSYTYTRIESSCDAYHLPFQCHQSAFTTSEKLTPNLIPMGKRPFTIQYDVVRQPDFLNINSDGAEMIMVETDWESKSDHFWIASASVTGLGTITVARRSQDEARPSIKAKIRSFGLKATCPGGHECHFETWIFHSAFEGPCRREAKIDKCVGSKPPMYLDNVCFYVNQHPDRYRDGFESEYDYSPDLAGLGQNVELPAHLKRPWPSQLRCSQYYKWAWKTCRDPQGPRFKDDAYCRFRIPVMRDGEPLSTSVFIKQNRRSKRELESTGGDVTVDVIWGFMGVDEKGNMIIRGADQR</sequence>
<reference evidence="2 3" key="1">
    <citation type="journal article" date="2015" name="BMC Genomics">
        <title>Insights from the genome of Ophiocordyceps polyrhachis-furcata to pathogenicity and host specificity in insect fungi.</title>
        <authorList>
            <person name="Wichadakul D."/>
            <person name="Kobmoo N."/>
            <person name="Ingsriswang S."/>
            <person name="Tangphatsornruang S."/>
            <person name="Chantasingh D."/>
            <person name="Luangsa-ard J.J."/>
            <person name="Eurwilaichitr L."/>
        </authorList>
    </citation>
    <scope>NUCLEOTIDE SEQUENCE [LARGE SCALE GENOMIC DNA]</scope>
    <source>
        <strain evidence="2 3">BCC 54312</strain>
    </source>
</reference>
<keyword evidence="3" id="KW-1185">Reference proteome</keyword>
<protein>
    <submittedName>
        <fullName evidence="2">Uncharacterized protein</fullName>
    </submittedName>
</protein>
<name>A0A367L4V0_9HYPO</name>
<gene>
    <name evidence="2" type="ORF">L249_3713</name>
</gene>
<dbReference type="AlphaFoldDB" id="A0A367L4V0"/>
<evidence type="ECO:0000256" key="1">
    <source>
        <dbReference type="SAM" id="SignalP"/>
    </source>
</evidence>
<dbReference type="OrthoDB" id="4911976at2759"/>
<accession>A0A367L4V0</accession>
<evidence type="ECO:0000313" key="3">
    <source>
        <dbReference type="Proteomes" id="UP000253664"/>
    </source>
</evidence>
<organism evidence="2 3">
    <name type="scientific">Ophiocordyceps polyrhachis-furcata BCC 54312</name>
    <dbReference type="NCBI Taxonomy" id="1330021"/>
    <lineage>
        <taxon>Eukaryota</taxon>
        <taxon>Fungi</taxon>
        <taxon>Dikarya</taxon>
        <taxon>Ascomycota</taxon>
        <taxon>Pezizomycotina</taxon>
        <taxon>Sordariomycetes</taxon>
        <taxon>Hypocreomycetidae</taxon>
        <taxon>Hypocreales</taxon>
        <taxon>Ophiocordycipitaceae</taxon>
        <taxon>Ophiocordyceps</taxon>
    </lineage>
</organism>
<comment type="caution">
    <text evidence="2">The sequence shown here is derived from an EMBL/GenBank/DDBJ whole genome shotgun (WGS) entry which is preliminary data.</text>
</comment>